<dbReference type="RefSeq" id="WP_014829363.1">
    <property type="nucleotide sequence ID" value="NC_018068.1"/>
</dbReference>
<protein>
    <submittedName>
        <fullName evidence="3">GH3 auxin-responsive promoter-binding protein</fullName>
    </submittedName>
</protein>
<dbReference type="STRING" id="646529.Desaci_4541"/>
<dbReference type="Pfam" id="PF23571">
    <property type="entry name" value="GH3_M"/>
    <property type="match status" value="1"/>
</dbReference>
<proteinExistence type="predicted"/>
<dbReference type="InterPro" id="IPR055378">
    <property type="entry name" value="GH3_C"/>
</dbReference>
<keyword evidence="4" id="KW-1185">Reference proteome</keyword>
<dbReference type="EMBL" id="CP003639">
    <property type="protein sequence ID" value="AFM43381.1"/>
    <property type="molecule type" value="Genomic_DNA"/>
</dbReference>
<dbReference type="GO" id="GO:0005737">
    <property type="term" value="C:cytoplasm"/>
    <property type="evidence" value="ECO:0007669"/>
    <property type="project" value="TreeGrafter"/>
</dbReference>
<dbReference type="PANTHER" id="PTHR31901:SF9">
    <property type="entry name" value="GH3 DOMAIN-CONTAINING PROTEIN"/>
    <property type="match status" value="1"/>
</dbReference>
<dbReference type="InterPro" id="IPR055377">
    <property type="entry name" value="GH3_M"/>
</dbReference>
<organism evidence="3 4">
    <name type="scientific">Desulfosporosinus acidiphilus (strain DSM 22704 / JCM 16185 / SJ4)</name>
    <dbReference type="NCBI Taxonomy" id="646529"/>
    <lineage>
        <taxon>Bacteria</taxon>
        <taxon>Bacillati</taxon>
        <taxon>Bacillota</taxon>
        <taxon>Clostridia</taxon>
        <taxon>Eubacteriales</taxon>
        <taxon>Desulfitobacteriaceae</taxon>
        <taxon>Desulfosporosinus</taxon>
    </lineage>
</organism>
<feature type="domain" description="GH3 middle" evidence="1">
    <location>
        <begin position="345"/>
        <end position="415"/>
    </location>
</feature>
<dbReference type="HOGENOM" id="CLU_016249_3_2_9"/>
<dbReference type="GO" id="GO:0016881">
    <property type="term" value="F:acid-amino acid ligase activity"/>
    <property type="evidence" value="ECO:0007669"/>
    <property type="project" value="TreeGrafter"/>
</dbReference>
<dbReference type="Pfam" id="PF03321">
    <property type="entry name" value="GH3"/>
    <property type="match status" value="1"/>
</dbReference>
<evidence type="ECO:0000259" key="1">
    <source>
        <dbReference type="Pfam" id="PF23571"/>
    </source>
</evidence>
<accession>I4DC57</accession>
<name>I4DC57_DESAJ</name>
<dbReference type="InterPro" id="IPR004993">
    <property type="entry name" value="GH3"/>
</dbReference>
<dbReference type="Pfam" id="PF23572">
    <property type="entry name" value="GH3_C"/>
    <property type="match status" value="1"/>
</dbReference>
<evidence type="ECO:0000313" key="4">
    <source>
        <dbReference type="Proteomes" id="UP000002892"/>
    </source>
</evidence>
<dbReference type="eggNOG" id="COG0189">
    <property type="taxonomic scope" value="Bacteria"/>
</dbReference>
<reference evidence="3 4" key="1">
    <citation type="journal article" date="2012" name="J. Bacteriol.">
        <title>Complete genome sequences of Desulfosporosinus orientis DSM765T, Desulfosporosinus youngiae DSM17734T, Desulfosporosinus meridiei DSM13257T, and Desulfosporosinus acidiphilus DSM22704T.</title>
        <authorList>
            <person name="Pester M."/>
            <person name="Brambilla E."/>
            <person name="Alazard D."/>
            <person name="Rattei T."/>
            <person name="Weinmaier T."/>
            <person name="Han J."/>
            <person name="Lucas S."/>
            <person name="Lapidus A."/>
            <person name="Cheng J.F."/>
            <person name="Goodwin L."/>
            <person name="Pitluck S."/>
            <person name="Peters L."/>
            <person name="Ovchinnikova G."/>
            <person name="Teshima H."/>
            <person name="Detter J.C."/>
            <person name="Han C.S."/>
            <person name="Tapia R."/>
            <person name="Land M.L."/>
            <person name="Hauser L."/>
            <person name="Kyrpides N.C."/>
            <person name="Ivanova N.N."/>
            <person name="Pagani I."/>
            <person name="Huntmann M."/>
            <person name="Wei C.L."/>
            <person name="Davenport K.W."/>
            <person name="Daligault H."/>
            <person name="Chain P.S."/>
            <person name="Chen A."/>
            <person name="Mavromatis K."/>
            <person name="Markowitz V."/>
            <person name="Szeto E."/>
            <person name="Mikhailova N."/>
            <person name="Pati A."/>
            <person name="Wagner M."/>
            <person name="Woyke T."/>
            <person name="Ollivier B."/>
            <person name="Klenk H.P."/>
            <person name="Spring S."/>
            <person name="Loy A."/>
        </authorList>
    </citation>
    <scope>NUCLEOTIDE SEQUENCE [LARGE SCALE GENOMIC DNA]</scope>
    <source>
        <strain evidence="4">DSM 22704 / JCM 16185 / SJ4</strain>
    </source>
</reference>
<dbReference type="KEGG" id="dai:Desaci_4541"/>
<dbReference type="AlphaFoldDB" id="I4DC57"/>
<feature type="domain" description="GH3 C-terminal" evidence="2">
    <location>
        <begin position="434"/>
        <end position="543"/>
    </location>
</feature>
<evidence type="ECO:0000259" key="2">
    <source>
        <dbReference type="Pfam" id="PF23572"/>
    </source>
</evidence>
<gene>
    <name evidence="3" type="ordered locus">Desaci_4541</name>
</gene>
<evidence type="ECO:0000313" key="3">
    <source>
        <dbReference type="EMBL" id="AFM43381.1"/>
    </source>
</evidence>
<dbReference type="Proteomes" id="UP000002892">
    <property type="component" value="Chromosome"/>
</dbReference>
<sequence>MNIINPNTGRDFVTDAISFKAKFEKETMAVEQTCKEVLKEIIEINKNTQFGKGHNFSCIKDEEQYKSNVPLSVYSDFQSYVERMASGEENLLTSEAVVFFGLSSGTTGNQKLIPITERARKIRAMHMSLLTNGVLFEKFPQTQQFNKGLMMMSLSAVRKSKSGIPMGAGSSGNMRALQWLASITGTSPVEIFEEPNQQTANYIHLLFALKERDLLFLNAPLAPTLLALLHQLEHDWPSLIEDIRTGKIDRSIELTDQLRENLEHRIEPDEERAEELTKLFKEGFEQIAPKIWPKLLYVQCIAGGSFSVYIQKLQFYVGNTPIFTPAYNSTEALIGSCLWPGKQYYVLTPRTAYFEFIPTDNNAGIEALPIYKLELGNTYEIVLTNYCGLYRYRLGDVVKVVDFYHQCPVIEFQYRHGQLLNIAGEKSSEHAVFNALLETSMKLDCLLIDFTTTVNYDMHPGNYDFFVEIETTNNSYLTSFREILDESMKEANPIYKIMRDTGKINPINVKIVKNGTFEEFSKALRKKIGSKGPVKIPRLISDNTLICFLEESEIIK</sequence>
<dbReference type="PANTHER" id="PTHR31901">
    <property type="entry name" value="GH3 DOMAIN-CONTAINING PROTEIN"/>
    <property type="match status" value="1"/>
</dbReference>
<dbReference type="OrthoDB" id="614636at2"/>